<dbReference type="EMBL" id="KB097639">
    <property type="protein sequence ID" value="ESN92542.1"/>
    <property type="molecule type" value="Genomic_DNA"/>
</dbReference>
<dbReference type="RefSeq" id="XP_009028794.1">
    <property type="nucleotide sequence ID" value="XM_009030546.1"/>
</dbReference>
<proteinExistence type="predicted"/>
<dbReference type="PANTHER" id="PTHR45929:SF3">
    <property type="entry name" value="JAK PATHWAY SIGNAL TRANSDUCTION ADAPTOR MOLECULE"/>
    <property type="match status" value="1"/>
</dbReference>
<dbReference type="Proteomes" id="UP000015101">
    <property type="component" value="Unassembled WGS sequence"/>
</dbReference>
<dbReference type="HOGENOM" id="CLU_186395_3_1_1"/>
<dbReference type="SMART" id="SM00326">
    <property type="entry name" value="SH3"/>
    <property type="match status" value="1"/>
</dbReference>
<organism evidence="5 6">
    <name type="scientific">Helobdella robusta</name>
    <name type="common">Californian leech</name>
    <dbReference type="NCBI Taxonomy" id="6412"/>
    <lineage>
        <taxon>Eukaryota</taxon>
        <taxon>Metazoa</taxon>
        <taxon>Spiralia</taxon>
        <taxon>Lophotrochozoa</taxon>
        <taxon>Annelida</taxon>
        <taxon>Clitellata</taxon>
        <taxon>Hirudinea</taxon>
        <taxon>Rhynchobdellida</taxon>
        <taxon>Glossiphoniidae</taxon>
        <taxon>Helobdella</taxon>
    </lineage>
</organism>
<gene>
    <name evidence="5" type="primary">20214317</name>
    <name evidence="4" type="ORF">HELRODRAFT_69259</name>
</gene>
<dbReference type="InterPro" id="IPR050670">
    <property type="entry name" value="STAM"/>
</dbReference>
<evidence type="ECO:0000256" key="1">
    <source>
        <dbReference type="ARBA" id="ARBA00022443"/>
    </source>
</evidence>
<dbReference type="OrthoDB" id="207120at2759"/>
<dbReference type="eggNOG" id="KOG4225">
    <property type="taxonomic scope" value="Eukaryota"/>
</dbReference>
<keyword evidence="1 2" id="KW-0728">SH3 domain</keyword>
<dbReference type="PANTHER" id="PTHR45929">
    <property type="entry name" value="JAK PATHWAY SIGNAL TRANSDUCTION ADAPTOR MOLECULE"/>
    <property type="match status" value="1"/>
</dbReference>
<reference evidence="4 6" key="2">
    <citation type="journal article" date="2013" name="Nature">
        <title>Insights into bilaterian evolution from three spiralian genomes.</title>
        <authorList>
            <person name="Simakov O."/>
            <person name="Marletaz F."/>
            <person name="Cho S.J."/>
            <person name="Edsinger-Gonzales E."/>
            <person name="Havlak P."/>
            <person name="Hellsten U."/>
            <person name="Kuo D.H."/>
            <person name="Larsson T."/>
            <person name="Lv J."/>
            <person name="Arendt D."/>
            <person name="Savage R."/>
            <person name="Osoegawa K."/>
            <person name="de Jong P."/>
            <person name="Grimwood J."/>
            <person name="Chapman J.A."/>
            <person name="Shapiro H."/>
            <person name="Aerts A."/>
            <person name="Otillar R.P."/>
            <person name="Terry A.Y."/>
            <person name="Boore J.L."/>
            <person name="Grigoriev I.V."/>
            <person name="Lindberg D.R."/>
            <person name="Seaver E.C."/>
            <person name="Weisblat D.A."/>
            <person name="Putnam N.H."/>
            <person name="Rokhsar D.S."/>
        </authorList>
    </citation>
    <scope>NUCLEOTIDE SEQUENCE</scope>
</reference>
<dbReference type="EMBL" id="AMQM01001739">
    <property type="status" value="NOT_ANNOTATED_CDS"/>
    <property type="molecule type" value="Genomic_DNA"/>
</dbReference>
<evidence type="ECO:0000259" key="3">
    <source>
        <dbReference type="PROSITE" id="PS50002"/>
    </source>
</evidence>
<dbReference type="PRINTS" id="PR00499">
    <property type="entry name" value="P67PHOX"/>
</dbReference>
<dbReference type="EnsemblMetazoa" id="HelroT69259">
    <property type="protein sequence ID" value="HelroP69259"/>
    <property type="gene ID" value="HelroG69259"/>
</dbReference>
<evidence type="ECO:0000313" key="4">
    <source>
        <dbReference type="EMBL" id="ESN92542.1"/>
    </source>
</evidence>
<dbReference type="PRINTS" id="PR00452">
    <property type="entry name" value="SH3DOMAIN"/>
</dbReference>
<dbReference type="InterPro" id="IPR036028">
    <property type="entry name" value="SH3-like_dom_sf"/>
</dbReference>
<dbReference type="Pfam" id="PF00018">
    <property type="entry name" value="SH3_1"/>
    <property type="match status" value="1"/>
</dbReference>
<protein>
    <recommendedName>
        <fullName evidence="3">SH3 domain-containing protein</fullName>
    </recommendedName>
</protein>
<dbReference type="InterPro" id="IPR001452">
    <property type="entry name" value="SH3_domain"/>
</dbReference>
<dbReference type="STRING" id="6412.T1FZR9"/>
<accession>T1FZR9</accession>
<sequence length="53" mass="6162">RKVIALYDFQSEHQGDLNFRAGEVINVLKEVDDDWLLGNIHNQTGIFPKNFVF</sequence>
<dbReference type="GeneID" id="20214317"/>
<dbReference type="OMA" id="AYDYQAS"/>
<dbReference type="KEGG" id="hro:HELRODRAFT_69259"/>
<feature type="domain" description="SH3" evidence="3">
    <location>
        <begin position="1"/>
        <end position="53"/>
    </location>
</feature>
<keyword evidence="6" id="KW-1185">Reference proteome</keyword>
<dbReference type="InParanoid" id="T1FZR9"/>
<dbReference type="SUPFAM" id="SSF50044">
    <property type="entry name" value="SH3-domain"/>
    <property type="match status" value="1"/>
</dbReference>
<evidence type="ECO:0000313" key="5">
    <source>
        <dbReference type="EnsemblMetazoa" id="HelroP69259"/>
    </source>
</evidence>
<dbReference type="CTD" id="20214317"/>
<dbReference type="Gene3D" id="2.30.30.40">
    <property type="entry name" value="SH3 Domains"/>
    <property type="match status" value="1"/>
</dbReference>
<reference evidence="5" key="3">
    <citation type="submission" date="2015-06" db="UniProtKB">
        <authorList>
            <consortium name="EnsemblMetazoa"/>
        </authorList>
    </citation>
    <scope>IDENTIFICATION</scope>
</reference>
<dbReference type="PROSITE" id="PS50002">
    <property type="entry name" value="SH3"/>
    <property type="match status" value="1"/>
</dbReference>
<evidence type="ECO:0000256" key="2">
    <source>
        <dbReference type="PROSITE-ProRule" id="PRU00192"/>
    </source>
</evidence>
<name>T1FZR9_HELRO</name>
<dbReference type="AlphaFoldDB" id="T1FZR9"/>
<reference evidence="6" key="1">
    <citation type="submission" date="2012-12" db="EMBL/GenBank/DDBJ databases">
        <authorList>
            <person name="Hellsten U."/>
            <person name="Grimwood J."/>
            <person name="Chapman J.A."/>
            <person name="Shapiro H."/>
            <person name="Aerts A."/>
            <person name="Otillar R.P."/>
            <person name="Terry A.Y."/>
            <person name="Boore J.L."/>
            <person name="Simakov O."/>
            <person name="Marletaz F."/>
            <person name="Cho S.-J."/>
            <person name="Edsinger-Gonzales E."/>
            <person name="Havlak P."/>
            <person name="Kuo D.-H."/>
            <person name="Larsson T."/>
            <person name="Lv J."/>
            <person name="Arendt D."/>
            <person name="Savage R."/>
            <person name="Osoegawa K."/>
            <person name="de Jong P."/>
            <person name="Lindberg D.R."/>
            <person name="Seaver E.C."/>
            <person name="Weisblat D.A."/>
            <person name="Putnam N.H."/>
            <person name="Grigoriev I.V."/>
            <person name="Rokhsar D.S."/>
        </authorList>
    </citation>
    <scope>NUCLEOTIDE SEQUENCE</scope>
</reference>
<evidence type="ECO:0000313" key="6">
    <source>
        <dbReference type="Proteomes" id="UP000015101"/>
    </source>
</evidence>